<proteinExistence type="predicted"/>
<feature type="non-terminal residue" evidence="1">
    <location>
        <position position="140"/>
    </location>
</feature>
<evidence type="ECO:0000313" key="1">
    <source>
        <dbReference type="EMBL" id="SVB95590.1"/>
    </source>
</evidence>
<reference evidence="1" key="1">
    <citation type="submission" date="2018-05" db="EMBL/GenBank/DDBJ databases">
        <authorList>
            <person name="Lanie J.A."/>
            <person name="Ng W.-L."/>
            <person name="Kazmierczak K.M."/>
            <person name="Andrzejewski T.M."/>
            <person name="Davidsen T.M."/>
            <person name="Wayne K.J."/>
            <person name="Tettelin H."/>
            <person name="Glass J.I."/>
            <person name="Rusch D."/>
            <person name="Podicherti R."/>
            <person name="Tsui H.-C.T."/>
            <person name="Winkler M.E."/>
        </authorList>
    </citation>
    <scope>NUCLEOTIDE SEQUENCE</scope>
</reference>
<accession>A0A382I7H1</accession>
<dbReference type="AlphaFoldDB" id="A0A382I7H1"/>
<name>A0A382I7H1_9ZZZZ</name>
<dbReference type="EMBL" id="UINC01065675">
    <property type="protein sequence ID" value="SVB95590.1"/>
    <property type="molecule type" value="Genomic_DNA"/>
</dbReference>
<sequence length="140" mass="16505">MALMILSCAGISKKNRSSKIKNESTINVNTQHWNNTNDSLNLYVHIALPLNRFVFKKRRDHFSSEIIFTLVISDAEKNTQIHRESWRENISEPFYENTRDSDNYLKSERNIALLPGTYKLFLNIQDEDSRKNWKITKKIT</sequence>
<gene>
    <name evidence="1" type="ORF">METZ01_LOCUS248444</name>
</gene>
<organism evidence="1">
    <name type="scientific">marine metagenome</name>
    <dbReference type="NCBI Taxonomy" id="408172"/>
    <lineage>
        <taxon>unclassified sequences</taxon>
        <taxon>metagenomes</taxon>
        <taxon>ecological metagenomes</taxon>
    </lineage>
</organism>
<protein>
    <submittedName>
        <fullName evidence="1">Uncharacterized protein</fullName>
    </submittedName>
</protein>